<dbReference type="GO" id="GO:0071011">
    <property type="term" value="C:precatalytic spliceosome"/>
    <property type="evidence" value="ECO:0007669"/>
    <property type="project" value="TreeGrafter"/>
</dbReference>
<dbReference type="STRING" id="645134.A0A0L0HNL5"/>
<dbReference type="GeneID" id="27685394"/>
<dbReference type="InterPro" id="IPR000504">
    <property type="entry name" value="RRM_dom"/>
</dbReference>
<dbReference type="PROSITE" id="PS50102">
    <property type="entry name" value="RRM"/>
    <property type="match status" value="1"/>
</dbReference>
<dbReference type="VEuPathDB" id="FungiDB:SPPG_01752"/>
<dbReference type="CDD" id="cd12411">
    <property type="entry name" value="RRM_ist3_like"/>
    <property type="match status" value="1"/>
</dbReference>
<feature type="compositionally biased region" description="Basic and acidic residues" evidence="3">
    <location>
        <begin position="233"/>
        <end position="242"/>
    </location>
</feature>
<gene>
    <name evidence="5" type="ORF">SPPG_01752</name>
</gene>
<dbReference type="InParanoid" id="A0A0L0HNL5"/>
<dbReference type="AlphaFoldDB" id="A0A0L0HNL5"/>
<accession>A0A0L0HNL5</accession>
<dbReference type="SMART" id="SM00360">
    <property type="entry name" value="RRM"/>
    <property type="match status" value="1"/>
</dbReference>
<evidence type="ECO:0000256" key="3">
    <source>
        <dbReference type="SAM" id="MobiDB-lite"/>
    </source>
</evidence>
<dbReference type="PANTHER" id="PTHR45880">
    <property type="entry name" value="RNA-BINDING MOTIF PROTEIN, X-LINKED 2"/>
    <property type="match status" value="1"/>
</dbReference>
<dbReference type="GO" id="GO:0005686">
    <property type="term" value="C:U2 snRNP"/>
    <property type="evidence" value="ECO:0007669"/>
    <property type="project" value="TreeGrafter"/>
</dbReference>
<evidence type="ECO:0000256" key="1">
    <source>
        <dbReference type="ARBA" id="ARBA00022884"/>
    </source>
</evidence>
<keyword evidence="1 2" id="KW-0694">RNA-binding</keyword>
<organism evidence="5 6">
    <name type="scientific">Spizellomyces punctatus (strain DAOM BR117)</name>
    <dbReference type="NCBI Taxonomy" id="645134"/>
    <lineage>
        <taxon>Eukaryota</taxon>
        <taxon>Fungi</taxon>
        <taxon>Fungi incertae sedis</taxon>
        <taxon>Chytridiomycota</taxon>
        <taxon>Chytridiomycota incertae sedis</taxon>
        <taxon>Chytridiomycetes</taxon>
        <taxon>Spizellomycetales</taxon>
        <taxon>Spizellomycetaceae</taxon>
        <taxon>Spizellomyces</taxon>
    </lineage>
</organism>
<feature type="compositionally biased region" description="Basic residues" evidence="3">
    <location>
        <begin position="180"/>
        <end position="201"/>
    </location>
</feature>
<reference evidence="5 6" key="1">
    <citation type="submission" date="2009-08" db="EMBL/GenBank/DDBJ databases">
        <title>The Genome Sequence of Spizellomyces punctatus strain DAOM BR117.</title>
        <authorList>
            <consortium name="The Broad Institute Genome Sequencing Platform"/>
            <person name="Russ C."/>
            <person name="Cuomo C."/>
            <person name="Shea T."/>
            <person name="Young S.K."/>
            <person name="Zeng Q."/>
            <person name="Koehrsen M."/>
            <person name="Haas B."/>
            <person name="Borodovsky M."/>
            <person name="Guigo R."/>
            <person name="Alvarado L."/>
            <person name="Berlin A."/>
            <person name="Bochicchio J."/>
            <person name="Borenstein D."/>
            <person name="Chapman S."/>
            <person name="Chen Z."/>
            <person name="Engels R."/>
            <person name="Freedman E."/>
            <person name="Gellesch M."/>
            <person name="Goldberg J."/>
            <person name="Griggs A."/>
            <person name="Gujja S."/>
            <person name="Heiman D."/>
            <person name="Hepburn T."/>
            <person name="Howarth C."/>
            <person name="Jen D."/>
            <person name="Larson L."/>
            <person name="Lewis B."/>
            <person name="Mehta T."/>
            <person name="Park D."/>
            <person name="Pearson M."/>
            <person name="Roberts A."/>
            <person name="Saif S."/>
            <person name="Shenoy N."/>
            <person name="Sisk P."/>
            <person name="Stolte C."/>
            <person name="Sykes S."/>
            <person name="Thomson T."/>
            <person name="Walk T."/>
            <person name="White J."/>
            <person name="Yandava C."/>
            <person name="Burger G."/>
            <person name="Gray M.W."/>
            <person name="Holland P.W.H."/>
            <person name="King N."/>
            <person name="Lang F.B.F."/>
            <person name="Roger A.J."/>
            <person name="Ruiz-Trillo I."/>
            <person name="Lander E."/>
            <person name="Nusbaum C."/>
        </authorList>
    </citation>
    <scope>NUCLEOTIDE SEQUENCE [LARGE SCALE GENOMIC DNA]</scope>
    <source>
        <strain evidence="5 6">DAOM BR117</strain>
    </source>
</reference>
<dbReference type="Pfam" id="PF00076">
    <property type="entry name" value="RRM_1"/>
    <property type="match status" value="1"/>
</dbReference>
<proteinExistence type="predicted"/>
<dbReference type="InterPro" id="IPR051847">
    <property type="entry name" value="RNA_proc/Spliceosome_comp"/>
</dbReference>
<dbReference type="InterPro" id="IPR035979">
    <property type="entry name" value="RBD_domain_sf"/>
</dbReference>
<name>A0A0L0HNL5_SPIPD</name>
<dbReference type="EMBL" id="KQ257452">
    <property type="protein sequence ID" value="KND02667.1"/>
    <property type="molecule type" value="Genomic_DNA"/>
</dbReference>
<dbReference type="GO" id="GO:0071013">
    <property type="term" value="C:catalytic step 2 spliceosome"/>
    <property type="evidence" value="ECO:0007669"/>
    <property type="project" value="TreeGrafter"/>
</dbReference>
<feature type="compositionally biased region" description="Basic and acidic residues" evidence="3">
    <location>
        <begin position="158"/>
        <end position="173"/>
    </location>
</feature>
<feature type="compositionally biased region" description="Basic and acidic residues" evidence="3">
    <location>
        <begin position="202"/>
        <end position="223"/>
    </location>
</feature>
<dbReference type="PANTHER" id="PTHR45880:SF1">
    <property type="entry name" value="RNA-BINDING MOTIF PROTEIN, X-LINKED 2"/>
    <property type="match status" value="1"/>
</dbReference>
<keyword evidence="6" id="KW-1185">Reference proteome</keyword>
<dbReference type="eggNOG" id="KOG0126">
    <property type="taxonomic scope" value="Eukaryota"/>
</dbReference>
<dbReference type="RefSeq" id="XP_016610706.1">
    <property type="nucleotide sequence ID" value="XM_016750067.1"/>
</dbReference>
<protein>
    <recommendedName>
        <fullName evidence="4">RRM domain-containing protein</fullName>
    </recommendedName>
</protein>
<evidence type="ECO:0000256" key="2">
    <source>
        <dbReference type="PROSITE-ProRule" id="PRU00176"/>
    </source>
</evidence>
<feature type="region of interest" description="Disordered" evidence="3">
    <location>
        <begin position="113"/>
        <end position="350"/>
    </location>
</feature>
<dbReference type="InterPro" id="IPR012677">
    <property type="entry name" value="Nucleotide-bd_a/b_plait_sf"/>
</dbReference>
<dbReference type="GO" id="GO:0003723">
    <property type="term" value="F:RNA binding"/>
    <property type="evidence" value="ECO:0007669"/>
    <property type="project" value="UniProtKB-UniRule"/>
</dbReference>
<dbReference type="OMA" id="GSWHVDY"/>
<feature type="domain" description="RRM" evidence="4">
    <location>
        <begin position="33"/>
        <end position="111"/>
    </location>
</feature>
<evidence type="ECO:0000313" key="6">
    <source>
        <dbReference type="Proteomes" id="UP000053201"/>
    </source>
</evidence>
<evidence type="ECO:0000259" key="4">
    <source>
        <dbReference type="PROSITE" id="PS50102"/>
    </source>
</evidence>
<dbReference type="InterPro" id="IPR045844">
    <property type="entry name" value="RRM_Ist3-like"/>
</dbReference>
<dbReference type="SUPFAM" id="SSF54928">
    <property type="entry name" value="RNA-binding domain, RBD"/>
    <property type="match status" value="1"/>
</dbReference>
<feature type="compositionally biased region" description="Basic and acidic residues" evidence="3">
    <location>
        <begin position="252"/>
        <end position="350"/>
    </location>
</feature>
<dbReference type="OrthoDB" id="2573941at2759"/>
<dbReference type="Proteomes" id="UP000053201">
    <property type="component" value="Unassembled WGS sequence"/>
</dbReference>
<dbReference type="GO" id="GO:0005654">
    <property type="term" value="C:nucleoplasm"/>
    <property type="evidence" value="ECO:0007669"/>
    <property type="project" value="UniProtKB-ARBA"/>
</dbReference>
<sequence length="350" mass="41364">MNVVKEIERLNAAELFRDIKDSASWHSQYKDSAYVFVGGIPYELTEGDLIAVFSQYGEIVDLNLVRDKQSGKSKGFAFVAFEDQRSTTLAVDNFNGIKILNRTIRVDHVAKYRGPKKDDDFDEEEEKKRKLHILPPHLRPKEPKPDGADSSSSESEMDEARRIAEELDKEDPMRAYLARKAAKKAKKEAKKAKKEKKKKRKERGEAESINEEQGRESRTEPERRKRHVDSDDDRPSRRDQRSTRRGVSPYERGVEQSYRDRHREGYDIHDTAQRKDFDKGRDHSKERGMKELRVERRDGRGDDLSRRRRTDDSRRERSRHYDRQYSPSRSRERSRESYRQRDGDRYSGRR</sequence>
<dbReference type="Gene3D" id="3.30.70.330">
    <property type="match status" value="1"/>
</dbReference>
<dbReference type="FunCoup" id="A0A0L0HNL5">
    <property type="interactions" value="136"/>
</dbReference>
<dbReference type="GO" id="GO:0000398">
    <property type="term" value="P:mRNA splicing, via spliceosome"/>
    <property type="evidence" value="ECO:0007669"/>
    <property type="project" value="InterPro"/>
</dbReference>
<dbReference type="FunFam" id="3.30.70.330:FF:000218">
    <property type="entry name" value="RNA-binding motif protein, X-linked 2"/>
    <property type="match status" value="1"/>
</dbReference>
<evidence type="ECO:0000313" key="5">
    <source>
        <dbReference type="EMBL" id="KND02667.1"/>
    </source>
</evidence>